<dbReference type="PANTHER" id="PTHR34684">
    <property type="entry name" value="OS08G0192200 PROTEIN"/>
    <property type="match status" value="1"/>
</dbReference>
<protein>
    <submittedName>
        <fullName evidence="2">Uncharacterized protein</fullName>
    </submittedName>
</protein>
<feature type="compositionally biased region" description="Basic and acidic residues" evidence="1">
    <location>
        <begin position="55"/>
        <end position="65"/>
    </location>
</feature>
<evidence type="ECO:0000313" key="2">
    <source>
        <dbReference type="EMBL" id="KAK3279064.1"/>
    </source>
</evidence>
<feature type="compositionally biased region" description="Basic and acidic residues" evidence="1">
    <location>
        <begin position="160"/>
        <end position="179"/>
    </location>
</feature>
<name>A0AAE0LBT6_9CHLO</name>
<feature type="region of interest" description="Disordered" evidence="1">
    <location>
        <begin position="55"/>
        <end position="274"/>
    </location>
</feature>
<feature type="compositionally biased region" description="Basic residues" evidence="1">
    <location>
        <begin position="252"/>
        <end position="274"/>
    </location>
</feature>
<evidence type="ECO:0000256" key="1">
    <source>
        <dbReference type="SAM" id="MobiDB-lite"/>
    </source>
</evidence>
<proteinExistence type="predicted"/>
<dbReference type="PANTHER" id="PTHR34684:SF1">
    <property type="entry name" value="OS08G0192200 PROTEIN"/>
    <property type="match status" value="1"/>
</dbReference>
<dbReference type="AlphaFoldDB" id="A0AAE0LBT6"/>
<evidence type="ECO:0000313" key="3">
    <source>
        <dbReference type="Proteomes" id="UP001190700"/>
    </source>
</evidence>
<organism evidence="2 3">
    <name type="scientific">Cymbomonas tetramitiformis</name>
    <dbReference type="NCBI Taxonomy" id="36881"/>
    <lineage>
        <taxon>Eukaryota</taxon>
        <taxon>Viridiplantae</taxon>
        <taxon>Chlorophyta</taxon>
        <taxon>Pyramimonadophyceae</taxon>
        <taxon>Pyramimonadales</taxon>
        <taxon>Pyramimonadaceae</taxon>
        <taxon>Cymbomonas</taxon>
    </lineage>
</organism>
<sequence>MDRKELVKLILKDTEALKYKADARGVTAWAEKPIHRARPNNTFLSNTLRSVARANRVETSADERSVRKRAACPESRADYCVGKSSSKVRSTEGSKKGSNARKGDSTSESSQPETDDSTSEDTRPEMDDFELDEFLARKRSRGRGAHGSRAEEPGPYLPPEMRERQIREALHAARNEPPVRHFGPARPIQHLSARLPSADYNTRRACSTQKDRLAGDSAGNEVRRHSFGGSRQAVRSEDTQSAGIAARDKEKKKDKKTHKERKQRKKEKKRKRER</sequence>
<accession>A0AAE0LBT6</accession>
<feature type="compositionally biased region" description="Basic residues" evidence="1">
    <location>
        <begin position="137"/>
        <end position="146"/>
    </location>
</feature>
<comment type="caution">
    <text evidence="2">The sequence shown here is derived from an EMBL/GenBank/DDBJ whole genome shotgun (WGS) entry which is preliminary data.</text>
</comment>
<reference evidence="2 3" key="1">
    <citation type="journal article" date="2015" name="Genome Biol. Evol.">
        <title>Comparative Genomics of a Bacterivorous Green Alga Reveals Evolutionary Causalities and Consequences of Phago-Mixotrophic Mode of Nutrition.</title>
        <authorList>
            <person name="Burns J.A."/>
            <person name="Paasch A."/>
            <person name="Narechania A."/>
            <person name="Kim E."/>
        </authorList>
    </citation>
    <scope>NUCLEOTIDE SEQUENCE [LARGE SCALE GENOMIC DNA]</scope>
    <source>
        <strain evidence="2 3">PLY_AMNH</strain>
    </source>
</reference>
<gene>
    <name evidence="2" type="ORF">CYMTET_13033</name>
</gene>
<dbReference type="Proteomes" id="UP001190700">
    <property type="component" value="Unassembled WGS sequence"/>
</dbReference>
<keyword evidence="3" id="KW-1185">Reference proteome</keyword>
<dbReference type="EMBL" id="LGRX02005146">
    <property type="protein sequence ID" value="KAK3279064.1"/>
    <property type="molecule type" value="Genomic_DNA"/>
</dbReference>
<feature type="compositionally biased region" description="Basic and acidic residues" evidence="1">
    <location>
        <begin position="89"/>
        <end position="105"/>
    </location>
</feature>